<dbReference type="Gene3D" id="3.30.565.10">
    <property type="entry name" value="Histidine kinase-like ATPase, C-terminal domain"/>
    <property type="match status" value="1"/>
</dbReference>
<dbReference type="InterPro" id="IPR008207">
    <property type="entry name" value="Sig_transdc_His_kin_Hpt_dom"/>
</dbReference>
<keyword evidence="22" id="KW-1185">Reference proteome</keyword>
<gene>
    <name evidence="21" type="ORF">ABDJ40_00375</name>
</gene>
<feature type="transmembrane region" description="Helical" evidence="15">
    <location>
        <begin position="97"/>
        <end position="115"/>
    </location>
</feature>
<dbReference type="PROSITE" id="PS50113">
    <property type="entry name" value="PAC"/>
    <property type="match status" value="2"/>
</dbReference>
<organism evidence="21 22">
    <name type="scientific">Roseateles flavus</name>
    <dbReference type="NCBI Taxonomy" id="3149041"/>
    <lineage>
        <taxon>Bacteria</taxon>
        <taxon>Pseudomonadati</taxon>
        <taxon>Pseudomonadota</taxon>
        <taxon>Betaproteobacteria</taxon>
        <taxon>Burkholderiales</taxon>
        <taxon>Sphaerotilaceae</taxon>
        <taxon>Roseateles</taxon>
    </lineage>
</organism>
<dbReference type="InterPro" id="IPR000700">
    <property type="entry name" value="PAS-assoc_C"/>
</dbReference>
<dbReference type="InterPro" id="IPR013656">
    <property type="entry name" value="PAS_4"/>
</dbReference>
<keyword evidence="6 15" id="KW-0812">Transmembrane</keyword>
<dbReference type="Pfam" id="PF01627">
    <property type="entry name" value="Hpt"/>
    <property type="match status" value="1"/>
</dbReference>
<evidence type="ECO:0000256" key="5">
    <source>
        <dbReference type="ARBA" id="ARBA00022553"/>
    </source>
</evidence>
<evidence type="ECO:0000256" key="11">
    <source>
        <dbReference type="ARBA" id="ARBA00023136"/>
    </source>
</evidence>
<keyword evidence="11 15" id="KW-0472">Membrane</keyword>
<dbReference type="CDD" id="cd00082">
    <property type="entry name" value="HisKA"/>
    <property type="match status" value="1"/>
</dbReference>
<dbReference type="CDD" id="cd16922">
    <property type="entry name" value="HATPase_EvgS-ArcB-TorS-like"/>
    <property type="match status" value="1"/>
</dbReference>
<sequence length="1029" mass="111740">MDKPHGPDIRAVEAALEAADRQQGIEAFHAALDRRVVRGAAVLLALVMLAALFQLAATALEPGYSWPQRLYRMATGAGVLAVAATAAVLARRGHVRRAAGFFAVTTLLMLMGMAALHGNGIMSSGLGSLTALVVVLGFMVGPQAAKWGALAGLAGLLLLFAAEALGWIPGLHPGNTPPHASYLVVQLFSCGLAGWLMLRYGTLYWDLTRSLDSSRQVLANTLRAQQQGAQDLLSSERRLRQLLEASHMSVQIFDGESGALRYANTHCLRRFGVKTREALTPELTFPGGDYSPARARALVRRTLVEGSQTLEWQSRHVDGSPIWWDVKLDRFELDGEACVVAFAHDITDRVQAEQLLEQHRQHLEELVRQRTSELHKQQQQVQEILEALPLLLSIRDAEGRFLQVNRGFEQASGRPRDQVIGQTVLSLFGPELAADARESDALVLQRGLRLDRERQTRLADGPHDFLVTTVPLRDEHGRPYAVLNLSTDITSLKQLHRELAAARDEAERLVHAKSQFLANMSHEIRTPLNAVLGLAQLGEQRAVDPRAAADSFRRIVRAGRHLLGVINDVLDFAKLDSGKLELESRPCELAQLVNDALEMVGERARAKGLRLSSSIEGLPAWVEIDALRLTQVLVNLLANAVKFTEQGGVSLNVRSAQLGRCLVFEVEDSGIGIAEDKLDSIFTPFEQADSSVTRLYGGSGLGLSISRRLARLMGGDIRVRSTLGQGSSFVVELPLIEARPPLQEPAAAGTHPEALPGSLAGLRILITDDVDINREILHDMLSGAGAEVMSTDSGEQAVARMQEQGMGAYDLVLMDVQMPGMDGYEATRRLHEIDPALPVLALTAHALSEERQRCQDAGMCGHICKPIDQTELLRTLAPFPRRPRGEEPAPLPVPPPKATLRGPADAASPWPLVPEADFETAVLRCAGRTDLLAKLLSSFARQYEQHLSALEEARIAGPMAVRSYAHRLRGVAGNLGLDGLAATAGALEHQAPLAAPAELAMLIMATNRALAAHLQAIKTWEISRLSRAA</sequence>
<keyword evidence="5 13" id="KW-0597">Phosphoprotein</keyword>
<keyword evidence="9 15" id="KW-1133">Transmembrane helix</keyword>
<keyword evidence="4" id="KW-1003">Cell membrane</keyword>
<dbReference type="PROSITE" id="PS50112">
    <property type="entry name" value="PAS"/>
    <property type="match status" value="1"/>
</dbReference>
<feature type="domain" description="Histidine kinase" evidence="16">
    <location>
        <begin position="519"/>
        <end position="737"/>
    </location>
</feature>
<feature type="transmembrane region" description="Helical" evidence="15">
    <location>
        <begin position="36"/>
        <end position="57"/>
    </location>
</feature>
<evidence type="ECO:0000256" key="10">
    <source>
        <dbReference type="ARBA" id="ARBA00023012"/>
    </source>
</evidence>
<dbReference type="EMBL" id="JBDPZC010000001">
    <property type="protein sequence ID" value="MEO3711215.1"/>
    <property type="molecule type" value="Genomic_DNA"/>
</dbReference>
<dbReference type="PRINTS" id="PR00344">
    <property type="entry name" value="BCTRLSENSOR"/>
</dbReference>
<feature type="modified residue" description="Phosphohistidine" evidence="12">
    <location>
        <position position="966"/>
    </location>
</feature>
<dbReference type="PROSITE" id="PS50894">
    <property type="entry name" value="HPT"/>
    <property type="match status" value="1"/>
</dbReference>
<dbReference type="Pfam" id="PF08448">
    <property type="entry name" value="PAS_4"/>
    <property type="match status" value="1"/>
</dbReference>
<dbReference type="GO" id="GO:0005524">
    <property type="term" value="F:ATP binding"/>
    <property type="evidence" value="ECO:0007669"/>
    <property type="project" value="UniProtKB-KW"/>
</dbReference>
<protein>
    <recommendedName>
        <fullName evidence="3">histidine kinase</fullName>
        <ecNumber evidence="3">2.7.13.3</ecNumber>
    </recommendedName>
</protein>
<dbReference type="SMART" id="SM00388">
    <property type="entry name" value="HisKA"/>
    <property type="match status" value="1"/>
</dbReference>
<dbReference type="Proteomes" id="UP001462640">
    <property type="component" value="Unassembled WGS sequence"/>
</dbReference>
<evidence type="ECO:0000313" key="21">
    <source>
        <dbReference type="EMBL" id="MEO3711215.1"/>
    </source>
</evidence>
<comment type="subcellular location">
    <subcellularLocation>
        <location evidence="2">Cell membrane</location>
        <topology evidence="2">Multi-pass membrane protein</topology>
    </subcellularLocation>
</comment>
<proteinExistence type="predicted"/>
<dbReference type="InterPro" id="IPR005467">
    <property type="entry name" value="His_kinase_dom"/>
</dbReference>
<name>A0ABV0G840_9BURK</name>
<dbReference type="PROSITE" id="PS50110">
    <property type="entry name" value="RESPONSE_REGULATORY"/>
    <property type="match status" value="1"/>
</dbReference>
<evidence type="ECO:0000256" key="15">
    <source>
        <dbReference type="SAM" id="Phobius"/>
    </source>
</evidence>
<evidence type="ECO:0000256" key="12">
    <source>
        <dbReference type="PROSITE-ProRule" id="PRU00110"/>
    </source>
</evidence>
<feature type="region of interest" description="Disordered" evidence="14">
    <location>
        <begin position="879"/>
        <end position="906"/>
    </location>
</feature>
<evidence type="ECO:0000256" key="4">
    <source>
        <dbReference type="ARBA" id="ARBA00022475"/>
    </source>
</evidence>
<dbReference type="PROSITE" id="PS50109">
    <property type="entry name" value="HIS_KIN"/>
    <property type="match status" value="1"/>
</dbReference>
<evidence type="ECO:0000256" key="3">
    <source>
        <dbReference type="ARBA" id="ARBA00012438"/>
    </source>
</evidence>
<dbReference type="Gene3D" id="3.40.50.2300">
    <property type="match status" value="1"/>
</dbReference>
<dbReference type="Gene3D" id="1.20.120.160">
    <property type="entry name" value="HPT domain"/>
    <property type="match status" value="1"/>
</dbReference>
<evidence type="ECO:0000256" key="14">
    <source>
        <dbReference type="SAM" id="MobiDB-lite"/>
    </source>
</evidence>
<dbReference type="Pfam" id="PF02518">
    <property type="entry name" value="HATPase_c"/>
    <property type="match status" value="1"/>
</dbReference>
<keyword evidence="8 21" id="KW-0067">ATP-binding</keyword>
<dbReference type="RefSeq" id="WP_347604572.1">
    <property type="nucleotide sequence ID" value="NZ_JBDPZC010000001.1"/>
</dbReference>
<evidence type="ECO:0000256" key="9">
    <source>
        <dbReference type="ARBA" id="ARBA00022989"/>
    </source>
</evidence>
<evidence type="ECO:0000259" key="18">
    <source>
        <dbReference type="PROSITE" id="PS50112"/>
    </source>
</evidence>
<dbReference type="SUPFAM" id="SSF47226">
    <property type="entry name" value="Histidine-containing phosphotransfer domain, HPT domain"/>
    <property type="match status" value="1"/>
</dbReference>
<dbReference type="EC" id="2.7.13.3" evidence="3"/>
<dbReference type="InterPro" id="IPR001789">
    <property type="entry name" value="Sig_transdc_resp-reg_receiver"/>
</dbReference>
<dbReference type="SMART" id="SM00387">
    <property type="entry name" value="HATPase_c"/>
    <property type="match status" value="1"/>
</dbReference>
<dbReference type="SUPFAM" id="SSF52172">
    <property type="entry name" value="CheY-like"/>
    <property type="match status" value="1"/>
</dbReference>
<dbReference type="InterPro" id="IPR000014">
    <property type="entry name" value="PAS"/>
</dbReference>
<dbReference type="InterPro" id="IPR003594">
    <property type="entry name" value="HATPase_dom"/>
</dbReference>
<dbReference type="SUPFAM" id="SSF47384">
    <property type="entry name" value="Homodimeric domain of signal transducing histidine kinase"/>
    <property type="match status" value="1"/>
</dbReference>
<reference evidence="21 22" key="1">
    <citation type="submission" date="2024-05" db="EMBL/GenBank/DDBJ databases">
        <title>Roseateles sp. 2.12 16S ribosomal RNA gene Genome sequencing and assembly.</title>
        <authorList>
            <person name="Woo H."/>
        </authorList>
    </citation>
    <scope>NUCLEOTIDE SEQUENCE [LARGE SCALE GENOMIC DNA]</scope>
    <source>
        <strain evidence="21 22">2.12</strain>
    </source>
</reference>
<dbReference type="InterPro" id="IPR036641">
    <property type="entry name" value="HPT_dom_sf"/>
</dbReference>
<dbReference type="SMART" id="SM00091">
    <property type="entry name" value="PAS"/>
    <property type="match status" value="2"/>
</dbReference>
<dbReference type="SUPFAM" id="SSF55874">
    <property type="entry name" value="ATPase domain of HSP90 chaperone/DNA topoisomerase II/histidine kinase"/>
    <property type="match status" value="1"/>
</dbReference>
<evidence type="ECO:0000313" key="22">
    <source>
        <dbReference type="Proteomes" id="UP001462640"/>
    </source>
</evidence>
<keyword evidence="7" id="KW-0547">Nucleotide-binding</keyword>
<feature type="domain" description="Response regulatory" evidence="17">
    <location>
        <begin position="763"/>
        <end position="880"/>
    </location>
</feature>
<dbReference type="PANTHER" id="PTHR45339">
    <property type="entry name" value="HYBRID SIGNAL TRANSDUCTION HISTIDINE KINASE J"/>
    <property type="match status" value="1"/>
</dbReference>
<dbReference type="Pfam" id="PF13426">
    <property type="entry name" value="PAS_9"/>
    <property type="match status" value="1"/>
</dbReference>
<dbReference type="Gene3D" id="1.10.287.130">
    <property type="match status" value="1"/>
</dbReference>
<keyword evidence="10" id="KW-0902">Two-component regulatory system</keyword>
<evidence type="ECO:0000256" key="7">
    <source>
        <dbReference type="ARBA" id="ARBA00022741"/>
    </source>
</evidence>
<dbReference type="CDD" id="cd17546">
    <property type="entry name" value="REC_hyHK_CKI1_RcsC-like"/>
    <property type="match status" value="1"/>
</dbReference>
<feature type="domain" description="PAC" evidence="19">
    <location>
        <begin position="450"/>
        <end position="501"/>
    </location>
</feature>
<dbReference type="Pfam" id="PF00072">
    <property type="entry name" value="Response_reg"/>
    <property type="match status" value="1"/>
</dbReference>
<dbReference type="NCBIfam" id="TIGR00229">
    <property type="entry name" value="sensory_box"/>
    <property type="match status" value="2"/>
</dbReference>
<feature type="domain" description="PAC" evidence="19">
    <location>
        <begin position="308"/>
        <end position="358"/>
    </location>
</feature>
<evidence type="ECO:0000259" key="17">
    <source>
        <dbReference type="PROSITE" id="PS50110"/>
    </source>
</evidence>
<comment type="catalytic activity">
    <reaction evidence="1">
        <text>ATP + protein L-histidine = ADP + protein N-phospho-L-histidine.</text>
        <dbReference type="EC" id="2.7.13.3"/>
    </reaction>
</comment>
<dbReference type="InterPro" id="IPR035965">
    <property type="entry name" value="PAS-like_dom_sf"/>
</dbReference>
<dbReference type="PANTHER" id="PTHR45339:SF1">
    <property type="entry name" value="HYBRID SIGNAL TRANSDUCTION HISTIDINE KINASE J"/>
    <property type="match status" value="1"/>
</dbReference>
<evidence type="ECO:0000256" key="13">
    <source>
        <dbReference type="PROSITE-ProRule" id="PRU00169"/>
    </source>
</evidence>
<evidence type="ECO:0000256" key="8">
    <source>
        <dbReference type="ARBA" id="ARBA00022840"/>
    </source>
</evidence>
<dbReference type="InterPro" id="IPR011006">
    <property type="entry name" value="CheY-like_superfamily"/>
</dbReference>
<evidence type="ECO:0000256" key="2">
    <source>
        <dbReference type="ARBA" id="ARBA00004651"/>
    </source>
</evidence>
<feature type="modified residue" description="4-aspartylphosphate" evidence="13">
    <location>
        <position position="815"/>
    </location>
</feature>
<dbReference type="InterPro" id="IPR036097">
    <property type="entry name" value="HisK_dim/P_sf"/>
</dbReference>
<feature type="transmembrane region" description="Helical" evidence="15">
    <location>
        <begin position="69"/>
        <end position="90"/>
    </location>
</feature>
<dbReference type="Pfam" id="PF00512">
    <property type="entry name" value="HisKA"/>
    <property type="match status" value="1"/>
</dbReference>
<dbReference type="Gene3D" id="3.30.450.20">
    <property type="entry name" value="PAS domain"/>
    <property type="match status" value="2"/>
</dbReference>
<feature type="transmembrane region" description="Helical" evidence="15">
    <location>
        <begin position="121"/>
        <end position="140"/>
    </location>
</feature>
<evidence type="ECO:0000259" key="19">
    <source>
        <dbReference type="PROSITE" id="PS50113"/>
    </source>
</evidence>
<evidence type="ECO:0000256" key="6">
    <source>
        <dbReference type="ARBA" id="ARBA00022692"/>
    </source>
</evidence>
<feature type="transmembrane region" description="Helical" evidence="15">
    <location>
        <begin position="147"/>
        <end position="168"/>
    </location>
</feature>
<comment type="caution">
    <text evidence="21">The sequence shown here is derived from an EMBL/GenBank/DDBJ whole genome shotgun (WGS) entry which is preliminary data.</text>
</comment>
<feature type="domain" description="HPt" evidence="20">
    <location>
        <begin position="928"/>
        <end position="1017"/>
    </location>
</feature>
<dbReference type="SMART" id="SM00448">
    <property type="entry name" value="REC"/>
    <property type="match status" value="1"/>
</dbReference>
<evidence type="ECO:0000259" key="16">
    <source>
        <dbReference type="PROSITE" id="PS50109"/>
    </source>
</evidence>
<evidence type="ECO:0000259" key="20">
    <source>
        <dbReference type="PROSITE" id="PS50894"/>
    </source>
</evidence>
<dbReference type="InterPro" id="IPR004358">
    <property type="entry name" value="Sig_transdc_His_kin-like_C"/>
</dbReference>
<dbReference type="InterPro" id="IPR036890">
    <property type="entry name" value="HATPase_C_sf"/>
</dbReference>
<evidence type="ECO:0000256" key="1">
    <source>
        <dbReference type="ARBA" id="ARBA00000085"/>
    </source>
</evidence>
<dbReference type="CDD" id="cd00130">
    <property type="entry name" value="PAS"/>
    <property type="match status" value="1"/>
</dbReference>
<feature type="domain" description="PAS" evidence="18">
    <location>
        <begin position="377"/>
        <end position="447"/>
    </location>
</feature>
<dbReference type="InterPro" id="IPR003661">
    <property type="entry name" value="HisK_dim/P_dom"/>
</dbReference>
<accession>A0ABV0G840</accession>
<dbReference type="SUPFAM" id="SSF55785">
    <property type="entry name" value="PYP-like sensor domain (PAS domain)"/>
    <property type="match status" value="2"/>
</dbReference>